<proteinExistence type="predicted"/>
<dbReference type="NCBIfam" id="TIGR03769">
    <property type="entry name" value="P_ac_wall_RPT"/>
    <property type="match status" value="1"/>
</dbReference>
<dbReference type="NCBIfam" id="NF038134">
    <property type="entry name" value="choice_anch_M"/>
    <property type="match status" value="1"/>
</dbReference>
<dbReference type="EMBL" id="CP014352">
    <property type="protein sequence ID" value="AMS05242.1"/>
    <property type="molecule type" value="Genomic_DNA"/>
</dbReference>
<evidence type="ECO:0000256" key="1">
    <source>
        <dbReference type="SAM" id="Phobius"/>
    </source>
</evidence>
<evidence type="ECO:0000313" key="5">
    <source>
        <dbReference type="Proteomes" id="UP000178666"/>
    </source>
</evidence>
<dbReference type="RefSeq" id="WP_062819396.1">
    <property type="nucleotide sequence ID" value="NZ_CP014352.1"/>
</dbReference>
<dbReference type="InterPro" id="IPR022435">
    <property type="entry name" value="Surface-anchored_actinobac"/>
</dbReference>
<sequence>MTLRALVVLSALGAIVAMALWAGTGLRAADTVEISRGHADVGILRDGSSWKVAVKDGTGSTPTWRDASDVVLRVSDQARQQLPAGDEYRFLGPAGDMIHLIPQTQADGVLWLGWNTQHPSVRAADPRTITFDVSKKQGPGDLHIYLDYGGFRPPRQLWGPGRSQPVSVPVDTHTHANWAFSEPGRYVVDFTAQITEKDGSRRSATGQLQFLVGDEAAVTSPTGRWEVWGPTALAIGLVVVAALVTIRRILRR</sequence>
<reference evidence="3 5" key="1">
    <citation type="journal article" date="2016" name="Plant Dis.">
        <title>Improved production of propionic acid using genome shuffling.</title>
        <authorList>
            <person name="Luna-Flores C.H."/>
            <person name="Palfreyman R.W."/>
            <person name="Kromer J.O."/>
            <person name="Nielsen L.K."/>
            <person name="Marcellin E."/>
        </authorList>
    </citation>
    <scope>NUCLEOTIDE SEQUENCE [LARGE SCALE GENOMIC DNA]</scope>
    <source>
        <strain evidence="3 5">F3E8</strain>
    </source>
</reference>
<gene>
    <name evidence="3" type="ORF">A8L58_08390</name>
    <name evidence="2" type="ORF">AXH35_06925</name>
</gene>
<dbReference type="Proteomes" id="UP000075221">
    <property type="component" value="Chromosome"/>
</dbReference>
<evidence type="ECO:0000313" key="3">
    <source>
        <dbReference type="EMBL" id="AOZ46722.1"/>
    </source>
</evidence>
<keyword evidence="1" id="KW-0812">Transmembrane</keyword>
<evidence type="ECO:0000313" key="4">
    <source>
        <dbReference type="Proteomes" id="UP000075221"/>
    </source>
</evidence>
<evidence type="ECO:0000313" key="2">
    <source>
        <dbReference type="EMBL" id="AMS05242.1"/>
    </source>
</evidence>
<protein>
    <submittedName>
        <fullName evidence="2">Uncharacterized protein</fullName>
    </submittedName>
</protein>
<feature type="transmembrane region" description="Helical" evidence="1">
    <location>
        <begin position="227"/>
        <end position="246"/>
    </location>
</feature>
<keyword evidence="1" id="KW-1133">Transmembrane helix</keyword>
<organism evidence="2 4">
    <name type="scientific">Acidipropionibacterium acidipropionici</name>
    <dbReference type="NCBI Taxonomy" id="1748"/>
    <lineage>
        <taxon>Bacteria</taxon>
        <taxon>Bacillati</taxon>
        <taxon>Actinomycetota</taxon>
        <taxon>Actinomycetes</taxon>
        <taxon>Propionibacteriales</taxon>
        <taxon>Propionibacteriaceae</taxon>
        <taxon>Acidipropionibacterium</taxon>
    </lineage>
</organism>
<dbReference type="Proteomes" id="UP000178666">
    <property type="component" value="Chromosome"/>
</dbReference>
<accession>A0AAC8YEJ8</accession>
<dbReference type="EMBL" id="CP015970">
    <property type="protein sequence ID" value="AOZ46722.1"/>
    <property type="molecule type" value="Genomic_DNA"/>
</dbReference>
<name>A0AAC8YEJ8_9ACTN</name>
<dbReference type="AlphaFoldDB" id="A0AAC8YEJ8"/>
<reference evidence="2 4" key="2">
    <citation type="submission" date="2016-02" db="EMBL/GenBank/DDBJ databases">
        <title>Complete Genome Sequence of Propionibacterium acidipropionici ATCC 55737.</title>
        <authorList>
            <person name="Luna Flores C.H."/>
            <person name="Nielsen L.K."/>
            <person name="Marcellin E."/>
        </authorList>
    </citation>
    <scope>NUCLEOTIDE SEQUENCE [LARGE SCALE GENOMIC DNA]</scope>
    <source>
        <strain evidence="2 4">ATCC 55737</strain>
    </source>
</reference>
<keyword evidence="1" id="KW-0472">Membrane</keyword>
<keyword evidence="5" id="KW-1185">Reference proteome</keyword>